<keyword evidence="4" id="KW-1185">Reference proteome</keyword>
<dbReference type="CDD" id="cd00038">
    <property type="entry name" value="CAP_ED"/>
    <property type="match status" value="1"/>
</dbReference>
<feature type="region of interest" description="Disordered" evidence="1">
    <location>
        <begin position="1"/>
        <end position="25"/>
    </location>
</feature>
<dbReference type="InterPro" id="IPR000595">
    <property type="entry name" value="cNMP-bd_dom"/>
</dbReference>
<evidence type="ECO:0000259" key="2">
    <source>
        <dbReference type="PROSITE" id="PS50042"/>
    </source>
</evidence>
<feature type="region of interest" description="Disordered" evidence="1">
    <location>
        <begin position="301"/>
        <end position="347"/>
    </location>
</feature>
<evidence type="ECO:0000256" key="1">
    <source>
        <dbReference type="SAM" id="MobiDB-lite"/>
    </source>
</evidence>
<dbReference type="SUPFAM" id="SSF51206">
    <property type="entry name" value="cAMP-binding domain-like"/>
    <property type="match status" value="1"/>
</dbReference>
<dbReference type="InterPro" id="IPR018490">
    <property type="entry name" value="cNMP-bd_dom_sf"/>
</dbReference>
<feature type="domain" description="Cyclic nucleotide-binding" evidence="2">
    <location>
        <begin position="42"/>
        <end position="126"/>
    </location>
</feature>
<accession>A0A812LEP5</accession>
<evidence type="ECO:0000313" key="3">
    <source>
        <dbReference type="EMBL" id="CAE7243655.1"/>
    </source>
</evidence>
<dbReference type="AlphaFoldDB" id="A0A812LEP5"/>
<reference evidence="3" key="1">
    <citation type="submission" date="2021-02" db="EMBL/GenBank/DDBJ databases">
        <authorList>
            <person name="Dougan E. K."/>
            <person name="Rhodes N."/>
            <person name="Thang M."/>
            <person name="Chan C."/>
        </authorList>
    </citation>
    <scope>NUCLEOTIDE SEQUENCE</scope>
</reference>
<organism evidence="3 4">
    <name type="scientific">Symbiodinium natans</name>
    <dbReference type="NCBI Taxonomy" id="878477"/>
    <lineage>
        <taxon>Eukaryota</taxon>
        <taxon>Sar</taxon>
        <taxon>Alveolata</taxon>
        <taxon>Dinophyceae</taxon>
        <taxon>Suessiales</taxon>
        <taxon>Symbiodiniaceae</taxon>
        <taxon>Symbiodinium</taxon>
    </lineage>
</organism>
<dbReference type="OrthoDB" id="423417at2759"/>
<proteinExistence type="predicted"/>
<name>A0A812LEP5_9DINO</name>
<sequence length="372" mass="41028">MPSDPMPDSADGPEGTEASDEEFAEASPGLAGLERTMHSVAVFSECSYEFVEAIMLHVRKILLHSGKVLVTEDADAPKSMYVVLWGTLDVYRMDEKIGSVSNGQVLGEGLLVGIFDRSEYFSSLVAACLHFLPTGGLLRPVVAVHYRRTTLAFGKRTRGYMCEWTQQNEMRLALRRPVALRQVSEAGAASLVWLLSPGERLLLEEDALFLVLSCRWEQRISWPRLKQATRAFVEMAKDDDGYGLVRHLYFAGDVIHTEGQEDPPLAFLFDGDVSVEVVGRTVRREEASLGFKGFRVKGETTGRGSTVVTESEANASPAPPVRRSSLTGRKLSVARRPSVDEGGEQGCHDQDLPALSWALRSRCSFESMACHE</sequence>
<gene>
    <name evidence="3" type="primary">Hcn1</name>
    <name evidence="3" type="ORF">SNAT2548_LOCUS11316</name>
</gene>
<dbReference type="InterPro" id="IPR014710">
    <property type="entry name" value="RmlC-like_jellyroll"/>
</dbReference>
<protein>
    <submittedName>
        <fullName evidence="3">Hcn1 protein</fullName>
    </submittedName>
</protein>
<dbReference type="Gene3D" id="2.60.120.10">
    <property type="entry name" value="Jelly Rolls"/>
    <property type="match status" value="1"/>
</dbReference>
<feature type="compositionally biased region" description="Polar residues" evidence="1">
    <location>
        <begin position="302"/>
        <end position="314"/>
    </location>
</feature>
<dbReference type="Proteomes" id="UP000604046">
    <property type="component" value="Unassembled WGS sequence"/>
</dbReference>
<evidence type="ECO:0000313" key="4">
    <source>
        <dbReference type="Proteomes" id="UP000604046"/>
    </source>
</evidence>
<dbReference type="PROSITE" id="PS50042">
    <property type="entry name" value="CNMP_BINDING_3"/>
    <property type="match status" value="1"/>
</dbReference>
<comment type="caution">
    <text evidence="3">The sequence shown here is derived from an EMBL/GenBank/DDBJ whole genome shotgun (WGS) entry which is preliminary data.</text>
</comment>
<dbReference type="EMBL" id="CAJNDS010001002">
    <property type="protein sequence ID" value="CAE7243655.1"/>
    <property type="molecule type" value="Genomic_DNA"/>
</dbReference>